<accession>A0A2T4BYU6</accession>
<evidence type="ECO:0000256" key="1">
    <source>
        <dbReference type="SAM" id="MobiDB-lite"/>
    </source>
</evidence>
<dbReference type="Proteomes" id="UP000240760">
    <property type="component" value="Unassembled WGS sequence"/>
</dbReference>
<proteinExistence type="predicted"/>
<name>A0A2T4BYU6_TRILO</name>
<keyword evidence="3" id="KW-1185">Reference proteome</keyword>
<sequence length="103" mass="12663">MYKRTLRTRDAPFQPRQTCSEDGLSLEMDKKGKREREKRERERERDRWRKTATKKMALPYEKYAKILPYFSSISLPSFLSDYGPKFPRCPLQRRFKRKRDQRN</sequence>
<reference evidence="2 3" key="1">
    <citation type="submission" date="2016-07" db="EMBL/GenBank/DDBJ databases">
        <title>Multiple horizontal gene transfer events from other fungi enriched the ability of initially mycotrophic Trichoderma (Ascomycota) to feed on dead plant biomass.</title>
        <authorList>
            <consortium name="DOE Joint Genome Institute"/>
            <person name="Aerts A."/>
            <person name="Atanasova L."/>
            <person name="Chenthamara K."/>
            <person name="Zhang J."/>
            <person name="Grujic M."/>
            <person name="Henrissat B."/>
            <person name="Kuo A."/>
            <person name="Salamov A."/>
            <person name="Lipzen A."/>
            <person name="Labutti K."/>
            <person name="Barry K."/>
            <person name="Miao Y."/>
            <person name="Rahimi M.J."/>
            <person name="Shen Q."/>
            <person name="Grigoriev I.V."/>
            <person name="Kubicek C.P."/>
            <person name="Druzhinina I.S."/>
        </authorList>
    </citation>
    <scope>NUCLEOTIDE SEQUENCE [LARGE SCALE GENOMIC DNA]</scope>
    <source>
        <strain evidence="2 3">ATCC 18648</strain>
    </source>
</reference>
<feature type="region of interest" description="Disordered" evidence="1">
    <location>
        <begin position="1"/>
        <end position="48"/>
    </location>
</feature>
<feature type="compositionally biased region" description="Basic and acidic residues" evidence="1">
    <location>
        <begin position="27"/>
        <end position="48"/>
    </location>
</feature>
<organism evidence="2 3">
    <name type="scientific">Trichoderma longibrachiatum ATCC 18648</name>
    <dbReference type="NCBI Taxonomy" id="983965"/>
    <lineage>
        <taxon>Eukaryota</taxon>
        <taxon>Fungi</taxon>
        <taxon>Dikarya</taxon>
        <taxon>Ascomycota</taxon>
        <taxon>Pezizomycotina</taxon>
        <taxon>Sordariomycetes</taxon>
        <taxon>Hypocreomycetidae</taxon>
        <taxon>Hypocreales</taxon>
        <taxon>Hypocreaceae</taxon>
        <taxon>Trichoderma</taxon>
    </lineage>
</organism>
<evidence type="ECO:0000313" key="2">
    <source>
        <dbReference type="EMBL" id="PTB74435.1"/>
    </source>
</evidence>
<evidence type="ECO:0000313" key="3">
    <source>
        <dbReference type="Proteomes" id="UP000240760"/>
    </source>
</evidence>
<gene>
    <name evidence="2" type="ORF">M440DRAFT_1048203</name>
</gene>
<protein>
    <submittedName>
        <fullName evidence="2">Uncharacterized protein</fullName>
    </submittedName>
</protein>
<dbReference type="EMBL" id="KZ679136">
    <property type="protein sequence ID" value="PTB74435.1"/>
    <property type="molecule type" value="Genomic_DNA"/>
</dbReference>
<dbReference type="AlphaFoldDB" id="A0A2T4BYU6"/>